<reference evidence="3 4" key="1">
    <citation type="journal article" date="2023" name="Plants (Basel)">
        <title>Bridging the Gap: Combining Genomics and Transcriptomics Approaches to Understand Stylosanthes scabra, an Orphan Legume from the Brazilian Caatinga.</title>
        <authorList>
            <person name="Ferreira-Neto J.R.C."/>
            <person name="da Silva M.D."/>
            <person name="Binneck E."/>
            <person name="de Melo N.F."/>
            <person name="da Silva R.H."/>
            <person name="de Melo A.L.T.M."/>
            <person name="Pandolfi V."/>
            <person name="Bustamante F.O."/>
            <person name="Brasileiro-Vidal A.C."/>
            <person name="Benko-Iseppon A.M."/>
        </authorList>
    </citation>
    <scope>NUCLEOTIDE SEQUENCE [LARGE SCALE GENOMIC DNA]</scope>
    <source>
        <tissue evidence="3">Leaves</tissue>
    </source>
</reference>
<accession>A0ABU6TVJ0</accession>
<dbReference type="Proteomes" id="UP001341840">
    <property type="component" value="Unassembled WGS sequence"/>
</dbReference>
<dbReference type="InterPro" id="IPR046796">
    <property type="entry name" value="Transposase_32_dom"/>
</dbReference>
<sequence>MANEEILDTHCFLTLFNQRLFDETVSRKRIIPEVGFNLSDGTYPEIDVQIKRRGWRRLASPQDKVAKAMVREFYANVGRTDEQMAGLEQHPYTSHVRGNTIDFSPENIRKVMRFKEETCGTQFNYHQRRTTEEELDLILRELCEDGATWKMGKGRDPKPIQLRRPELTNLARGWQEFMIHNLLPTGNKSEITIQREMLIHSIIRGDEIRAKEIIADQIIFITQGLGGKGKIAFPSTIYKLCKAAKVKMNREYGGYEHIDQGRLITNKVMETIRIPQIALGRHVEQGNEDELMPQFVPPHEPHNAVDGVEFGNQEHDHDQQFEHHWEQPPYVEPVHQLEQPPPQYNYQQQPQYVTYADFQQFQQIQIDQMQSYQQSQTQLMQQYQQSQAEIMQQYQQKQLEAQQQGFQKLNEQVANMQIGIQNELGQYKEEVSTLKGKQQELFVNTNNLCNRILREHEMMNKEVIDLKKWQ</sequence>
<proteinExistence type="predicted"/>
<organism evidence="3 4">
    <name type="scientific">Stylosanthes scabra</name>
    <dbReference type="NCBI Taxonomy" id="79078"/>
    <lineage>
        <taxon>Eukaryota</taxon>
        <taxon>Viridiplantae</taxon>
        <taxon>Streptophyta</taxon>
        <taxon>Embryophyta</taxon>
        <taxon>Tracheophyta</taxon>
        <taxon>Spermatophyta</taxon>
        <taxon>Magnoliopsida</taxon>
        <taxon>eudicotyledons</taxon>
        <taxon>Gunneridae</taxon>
        <taxon>Pentapetalae</taxon>
        <taxon>rosids</taxon>
        <taxon>fabids</taxon>
        <taxon>Fabales</taxon>
        <taxon>Fabaceae</taxon>
        <taxon>Papilionoideae</taxon>
        <taxon>50 kb inversion clade</taxon>
        <taxon>dalbergioids sensu lato</taxon>
        <taxon>Dalbergieae</taxon>
        <taxon>Pterocarpus clade</taxon>
        <taxon>Stylosanthes</taxon>
    </lineage>
</organism>
<protein>
    <recommendedName>
        <fullName evidence="2">Putative plant transposon protein domain-containing protein</fullName>
    </recommendedName>
</protein>
<feature type="domain" description="Putative plant transposon protein" evidence="2">
    <location>
        <begin position="51"/>
        <end position="246"/>
    </location>
</feature>
<evidence type="ECO:0000313" key="3">
    <source>
        <dbReference type="EMBL" id="MED6152018.1"/>
    </source>
</evidence>
<keyword evidence="1" id="KW-0175">Coiled coil</keyword>
<feature type="non-terminal residue" evidence="3">
    <location>
        <position position="470"/>
    </location>
</feature>
<evidence type="ECO:0000256" key="1">
    <source>
        <dbReference type="SAM" id="Coils"/>
    </source>
</evidence>
<evidence type="ECO:0000313" key="4">
    <source>
        <dbReference type="Proteomes" id="UP001341840"/>
    </source>
</evidence>
<comment type="caution">
    <text evidence="3">The sequence shown here is derived from an EMBL/GenBank/DDBJ whole genome shotgun (WGS) entry which is preliminary data.</text>
</comment>
<name>A0ABU6TVJ0_9FABA</name>
<keyword evidence="4" id="KW-1185">Reference proteome</keyword>
<dbReference type="EMBL" id="JASCZI010092190">
    <property type="protein sequence ID" value="MED6152018.1"/>
    <property type="molecule type" value="Genomic_DNA"/>
</dbReference>
<dbReference type="Pfam" id="PF20167">
    <property type="entry name" value="Transposase_32"/>
    <property type="match status" value="1"/>
</dbReference>
<feature type="coiled-coil region" evidence="1">
    <location>
        <begin position="369"/>
        <end position="400"/>
    </location>
</feature>
<gene>
    <name evidence="3" type="ORF">PIB30_087894</name>
</gene>
<evidence type="ECO:0000259" key="2">
    <source>
        <dbReference type="Pfam" id="PF20167"/>
    </source>
</evidence>